<dbReference type="PANTHER" id="PTHR28532:SF1">
    <property type="entry name" value="ORAL CANCER OVEREXPRESSED 1"/>
    <property type="match status" value="1"/>
</dbReference>
<dbReference type="Proteomes" id="UP000198372">
    <property type="component" value="Unassembled WGS sequence"/>
</dbReference>
<dbReference type="STRING" id="269621.A0A238FF56"/>
<evidence type="ECO:0000313" key="4">
    <source>
        <dbReference type="Proteomes" id="UP000198372"/>
    </source>
</evidence>
<gene>
    <name evidence="3" type="ORF">BQ2448_3395</name>
</gene>
<evidence type="ECO:0000313" key="3">
    <source>
        <dbReference type="EMBL" id="SCV70633.1"/>
    </source>
</evidence>
<evidence type="ECO:0000259" key="2">
    <source>
        <dbReference type="Pfam" id="PF09811"/>
    </source>
</evidence>
<name>A0A238FF56_9BASI</name>
<dbReference type="InterPro" id="IPR019191">
    <property type="entry name" value="Essential_protein_Yae1_N"/>
</dbReference>
<sequence>MASSEGGIEAELASDLESSLINLEQSFFNTGFQGGVVHGRLHGLFEGRSLGKDHAWQLGEEVGFYHGFAVVWAHLLAAQDKAPTRATTNLQQILSLSSSFPLQNNSSAPVEQTLTAKATPLRGSDVDISAMLSSQRVKYRAACAALGVRPRIIVASAGANSNSGRSVGL</sequence>
<evidence type="ECO:0000256" key="1">
    <source>
        <dbReference type="ARBA" id="ARBA00038090"/>
    </source>
</evidence>
<proteinExistence type="inferred from homology"/>
<organism evidence="3 4">
    <name type="scientific">Microbotryum intermedium</name>
    <dbReference type="NCBI Taxonomy" id="269621"/>
    <lineage>
        <taxon>Eukaryota</taxon>
        <taxon>Fungi</taxon>
        <taxon>Dikarya</taxon>
        <taxon>Basidiomycota</taxon>
        <taxon>Pucciniomycotina</taxon>
        <taxon>Microbotryomycetes</taxon>
        <taxon>Microbotryales</taxon>
        <taxon>Microbotryaceae</taxon>
        <taxon>Microbotryum</taxon>
    </lineage>
</organism>
<protein>
    <submittedName>
        <fullName evidence="3">BQ2448_3395 protein</fullName>
    </submittedName>
</protein>
<dbReference type="Pfam" id="PF09811">
    <property type="entry name" value="Yae1_N"/>
    <property type="match status" value="1"/>
</dbReference>
<dbReference type="EMBL" id="FMSP01000006">
    <property type="protein sequence ID" value="SCV70633.1"/>
    <property type="molecule type" value="Genomic_DNA"/>
</dbReference>
<comment type="similarity">
    <text evidence="1">Belongs to the LTO1 family.</text>
</comment>
<dbReference type="OrthoDB" id="48036at2759"/>
<dbReference type="PANTHER" id="PTHR28532">
    <property type="entry name" value="GEO13458P1"/>
    <property type="match status" value="1"/>
</dbReference>
<reference evidence="4" key="1">
    <citation type="submission" date="2016-09" db="EMBL/GenBank/DDBJ databases">
        <authorList>
            <person name="Jeantristanb JTB J.-T."/>
            <person name="Ricardo R."/>
        </authorList>
    </citation>
    <scope>NUCLEOTIDE SEQUENCE [LARGE SCALE GENOMIC DNA]</scope>
</reference>
<accession>A0A238FF56</accession>
<feature type="domain" description="Essential protein Yae1 N-terminal" evidence="2">
    <location>
        <begin position="31"/>
        <end position="69"/>
    </location>
</feature>
<dbReference type="InterPro" id="IPR052436">
    <property type="entry name" value="LTO1_adapter"/>
</dbReference>
<dbReference type="AlphaFoldDB" id="A0A238FF56"/>
<keyword evidence="4" id="KW-1185">Reference proteome</keyword>